<dbReference type="Proteomes" id="UP001139887">
    <property type="component" value="Unassembled WGS sequence"/>
</dbReference>
<organism evidence="2 3">
    <name type="scientific">Coemansia brasiliensis</name>
    <dbReference type="NCBI Taxonomy" id="2650707"/>
    <lineage>
        <taxon>Eukaryota</taxon>
        <taxon>Fungi</taxon>
        <taxon>Fungi incertae sedis</taxon>
        <taxon>Zoopagomycota</taxon>
        <taxon>Kickxellomycotina</taxon>
        <taxon>Kickxellomycetes</taxon>
        <taxon>Kickxellales</taxon>
        <taxon>Kickxellaceae</taxon>
        <taxon>Coemansia</taxon>
    </lineage>
</organism>
<dbReference type="AlphaFoldDB" id="A0A9W8IAT5"/>
<reference evidence="2" key="1">
    <citation type="submission" date="2022-07" db="EMBL/GenBank/DDBJ databases">
        <title>Phylogenomic reconstructions and comparative analyses of Kickxellomycotina fungi.</title>
        <authorList>
            <person name="Reynolds N.K."/>
            <person name="Stajich J.E."/>
            <person name="Barry K."/>
            <person name="Grigoriev I.V."/>
            <person name="Crous P."/>
            <person name="Smith M.E."/>
        </authorList>
    </citation>
    <scope>NUCLEOTIDE SEQUENCE</scope>
    <source>
        <strain evidence="2">NRRL 1566</strain>
    </source>
</reference>
<evidence type="ECO:0000313" key="3">
    <source>
        <dbReference type="Proteomes" id="UP001139887"/>
    </source>
</evidence>
<evidence type="ECO:0000313" key="2">
    <source>
        <dbReference type="EMBL" id="KAJ2844562.1"/>
    </source>
</evidence>
<feature type="region of interest" description="Disordered" evidence="1">
    <location>
        <begin position="1"/>
        <end position="65"/>
    </location>
</feature>
<feature type="compositionally biased region" description="Basic and acidic residues" evidence="1">
    <location>
        <begin position="54"/>
        <end position="65"/>
    </location>
</feature>
<name>A0A9W8IAT5_9FUNG</name>
<protein>
    <submittedName>
        <fullName evidence="2">Uncharacterized protein</fullName>
    </submittedName>
</protein>
<proteinExistence type="predicted"/>
<gene>
    <name evidence="2" type="ORF">IWW36_005135</name>
</gene>
<sequence length="65" mass="7790">HLQRQHSKLEDTRSQYEQNKAEGKYKDSNVKNKTKGRNSTAKRYNRKRQSNVMDLKKLQDIERAL</sequence>
<feature type="non-terminal residue" evidence="2">
    <location>
        <position position="1"/>
    </location>
</feature>
<keyword evidence="3" id="KW-1185">Reference proteome</keyword>
<accession>A0A9W8IAT5</accession>
<comment type="caution">
    <text evidence="2">The sequence shown here is derived from an EMBL/GenBank/DDBJ whole genome shotgun (WGS) entry which is preliminary data.</text>
</comment>
<feature type="compositionally biased region" description="Basic and acidic residues" evidence="1">
    <location>
        <begin position="7"/>
        <end position="30"/>
    </location>
</feature>
<evidence type="ECO:0000256" key="1">
    <source>
        <dbReference type="SAM" id="MobiDB-lite"/>
    </source>
</evidence>
<dbReference type="EMBL" id="JANBUW010001044">
    <property type="protein sequence ID" value="KAJ2844562.1"/>
    <property type="molecule type" value="Genomic_DNA"/>
</dbReference>
<dbReference type="OrthoDB" id="10251154at2759"/>